<evidence type="ECO:0000313" key="3">
    <source>
        <dbReference type="Proteomes" id="UP000652761"/>
    </source>
</evidence>
<evidence type="ECO:0000256" key="1">
    <source>
        <dbReference type="SAM" id="MobiDB-lite"/>
    </source>
</evidence>
<comment type="caution">
    <text evidence="2">The sequence shown here is derived from an EMBL/GenBank/DDBJ whole genome shotgun (WGS) entry which is preliminary data.</text>
</comment>
<accession>A0A843TB79</accession>
<reference evidence="2" key="1">
    <citation type="submission" date="2017-07" db="EMBL/GenBank/DDBJ databases">
        <title>Taro Niue Genome Assembly and Annotation.</title>
        <authorList>
            <person name="Atibalentja N."/>
            <person name="Keating K."/>
            <person name="Fields C.J."/>
        </authorList>
    </citation>
    <scope>NUCLEOTIDE SEQUENCE</scope>
    <source>
        <strain evidence="2">Niue_2</strain>
        <tissue evidence="2">Leaf</tissue>
    </source>
</reference>
<proteinExistence type="predicted"/>
<dbReference type="AlphaFoldDB" id="A0A843TB79"/>
<evidence type="ECO:0000313" key="2">
    <source>
        <dbReference type="EMBL" id="MQL69572.1"/>
    </source>
</evidence>
<protein>
    <submittedName>
        <fullName evidence="2">Uncharacterized protein</fullName>
    </submittedName>
</protein>
<sequence>MGCVDTTLARNRHTKVLKNRSEMSCIGKRSMEIFPSGLRNYLVQDHMDVDFEVLLHAVNHISLDISKSVPATTLGCDNSGEDVVSESQHWRKVTNLEGVASDGWEDPDDGEDDSAYASGEETRTRLLGFLDPLPLTEGILPLLAVEGDAEEGPGCSTGSWRLLLLLSVGGASSTGMGLADALDLAPRRGICLGAMKTRKGGRGEDGKVETKRRKDRKRWRREESGVAAYFKGWRQPWGRPANKKGFEVSNASQVEQVDLSLIGVDTAVTESFFLWTDVDLSVSFFTRPEAQGNLGSSQMSKTPTKKKTTLSKNVARTATTTLAEEARLLVLGAMGEAEEQGL</sequence>
<organism evidence="2 3">
    <name type="scientific">Colocasia esculenta</name>
    <name type="common">Wild taro</name>
    <name type="synonym">Arum esculentum</name>
    <dbReference type="NCBI Taxonomy" id="4460"/>
    <lineage>
        <taxon>Eukaryota</taxon>
        <taxon>Viridiplantae</taxon>
        <taxon>Streptophyta</taxon>
        <taxon>Embryophyta</taxon>
        <taxon>Tracheophyta</taxon>
        <taxon>Spermatophyta</taxon>
        <taxon>Magnoliopsida</taxon>
        <taxon>Liliopsida</taxon>
        <taxon>Araceae</taxon>
        <taxon>Aroideae</taxon>
        <taxon>Colocasieae</taxon>
        <taxon>Colocasia</taxon>
    </lineage>
</organism>
<keyword evidence="3" id="KW-1185">Reference proteome</keyword>
<name>A0A843TB79_COLES</name>
<dbReference type="Proteomes" id="UP000652761">
    <property type="component" value="Unassembled WGS sequence"/>
</dbReference>
<feature type="region of interest" description="Disordered" evidence="1">
    <location>
        <begin position="196"/>
        <end position="217"/>
    </location>
</feature>
<gene>
    <name evidence="2" type="ORF">Taro_001871</name>
</gene>
<dbReference type="EMBL" id="NMUH01000041">
    <property type="protein sequence ID" value="MQL69572.1"/>
    <property type="molecule type" value="Genomic_DNA"/>
</dbReference>